<keyword evidence="3 6" id="KW-0812">Transmembrane</keyword>
<organism evidence="7 8">
    <name type="scientific">Pontibacterium sinense</name>
    <dbReference type="NCBI Taxonomy" id="2781979"/>
    <lineage>
        <taxon>Bacteria</taxon>
        <taxon>Pseudomonadati</taxon>
        <taxon>Pseudomonadota</taxon>
        <taxon>Gammaproteobacteria</taxon>
        <taxon>Oceanospirillales</taxon>
        <taxon>Oceanospirillaceae</taxon>
        <taxon>Pontibacterium</taxon>
    </lineage>
</organism>
<sequence length="526" mass="57066">MGVLQALGGLGVFILGMVIMVDGLHSGAGDGQQRLLARFTRSPLTGALTGAASTAVLQSSSATTIAAVGFVSAGLLSFPQALGIIYGANLGTTVTGWLVVFLGFKLKLGVLLLPLIFLGTILRVFANGRTADLGYALAGFGLIFLGISLMQQGLQGFDDLITPQTFPDDTLIGRLQLVLLGILITLITQSSSAGVAAMLTLLFAGSINFAQAAAVVIGMDLGTSVKALIATLGGHVEARRTGVSHLVFNAVTVLIALMMLDPFIYFWQLLSAADVEDTAEFALVAFHSSFNLAAVILLLPLANQFARLIEHLIPEGKDKLSLSLDPFLLNEPSIALRAVLPQLKRLRDQISCQLGLLVKGIPADRELLSRLQHLLDQVHNFLNALKVKPDKTQHWDALTAMMHCMDHLQRLHERCDEEPQRGMAVSKMRMLHTQLHALRHYLQNEGMDSEVLTSLHERLSRQRTRIRQEIIAQMVSGKLDVEEGTEQLEALRWLVRVVKHLARIDGYLAIASLNEKRLPATPLASD</sequence>
<reference evidence="7" key="1">
    <citation type="submission" date="2020-10" db="EMBL/GenBank/DDBJ databases">
        <title>Bacterium isolated from coastal waters sediment.</title>
        <authorList>
            <person name="Chen R.-J."/>
            <person name="Lu D.-C."/>
            <person name="Zhu K.-L."/>
            <person name="Du Z.-J."/>
        </authorList>
    </citation>
    <scope>NUCLEOTIDE SEQUENCE</scope>
    <source>
        <strain evidence="7">N1Y112</strain>
    </source>
</reference>
<dbReference type="NCBIfam" id="NF037997">
    <property type="entry name" value="Na_Pi_symport"/>
    <property type="match status" value="1"/>
</dbReference>
<evidence type="ECO:0000256" key="5">
    <source>
        <dbReference type="ARBA" id="ARBA00023136"/>
    </source>
</evidence>
<evidence type="ECO:0000313" key="7">
    <source>
        <dbReference type="EMBL" id="MBE9398581.1"/>
    </source>
</evidence>
<evidence type="ECO:0000313" key="8">
    <source>
        <dbReference type="Proteomes" id="UP000640333"/>
    </source>
</evidence>
<dbReference type="Pfam" id="PF02690">
    <property type="entry name" value="Na_Pi_cotrans"/>
    <property type="match status" value="2"/>
</dbReference>
<dbReference type="GO" id="GO:0044341">
    <property type="term" value="P:sodium-dependent phosphate transport"/>
    <property type="evidence" value="ECO:0007669"/>
    <property type="project" value="InterPro"/>
</dbReference>
<evidence type="ECO:0000256" key="4">
    <source>
        <dbReference type="ARBA" id="ARBA00022989"/>
    </source>
</evidence>
<dbReference type="PANTHER" id="PTHR10010:SF46">
    <property type="entry name" value="SODIUM-DEPENDENT PHOSPHATE TRANSPORT PROTEIN 2B"/>
    <property type="match status" value="1"/>
</dbReference>
<dbReference type="EMBL" id="JADEYS010000016">
    <property type="protein sequence ID" value="MBE9398581.1"/>
    <property type="molecule type" value="Genomic_DNA"/>
</dbReference>
<evidence type="ECO:0000256" key="2">
    <source>
        <dbReference type="ARBA" id="ARBA00022475"/>
    </source>
</evidence>
<feature type="transmembrane region" description="Helical" evidence="6">
    <location>
        <begin position="81"/>
        <end position="101"/>
    </location>
</feature>
<feature type="transmembrane region" description="Helical" evidence="6">
    <location>
        <begin position="246"/>
        <end position="269"/>
    </location>
</feature>
<keyword evidence="2" id="KW-1003">Cell membrane</keyword>
<dbReference type="AlphaFoldDB" id="A0A8J7KAY7"/>
<feature type="transmembrane region" description="Helical" evidence="6">
    <location>
        <begin position="108"/>
        <end position="126"/>
    </location>
</feature>
<comment type="caution">
    <text evidence="7">The sequence shown here is derived from an EMBL/GenBank/DDBJ whole genome shotgun (WGS) entry which is preliminary data.</text>
</comment>
<dbReference type="InterPro" id="IPR003841">
    <property type="entry name" value="Na/Pi_transpt"/>
</dbReference>
<dbReference type="GO" id="GO:0005886">
    <property type="term" value="C:plasma membrane"/>
    <property type="evidence" value="ECO:0007669"/>
    <property type="project" value="UniProtKB-SubCell"/>
</dbReference>
<comment type="subcellular location">
    <subcellularLocation>
        <location evidence="1">Cell membrane</location>
        <topology evidence="1">Multi-pass membrane protein</topology>
    </subcellularLocation>
</comment>
<dbReference type="PANTHER" id="PTHR10010">
    <property type="entry name" value="SOLUTE CARRIER FAMILY 34 SODIUM PHOSPHATE , MEMBER 2-RELATED"/>
    <property type="match status" value="1"/>
</dbReference>
<dbReference type="Proteomes" id="UP000640333">
    <property type="component" value="Unassembled WGS sequence"/>
</dbReference>
<keyword evidence="4 6" id="KW-1133">Transmembrane helix</keyword>
<feature type="transmembrane region" description="Helical" evidence="6">
    <location>
        <begin position="46"/>
        <end position="75"/>
    </location>
</feature>
<feature type="transmembrane region" description="Helical" evidence="6">
    <location>
        <begin position="171"/>
        <end position="189"/>
    </location>
</feature>
<feature type="transmembrane region" description="Helical" evidence="6">
    <location>
        <begin position="132"/>
        <end position="150"/>
    </location>
</feature>
<dbReference type="RefSeq" id="WP_193954216.1">
    <property type="nucleotide sequence ID" value="NZ_JADEYS010000016.1"/>
</dbReference>
<evidence type="ECO:0000256" key="3">
    <source>
        <dbReference type="ARBA" id="ARBA00022692"/>
    </source>
</evidence>
<feature type="transmembrane region" description="Helical" evidence="6">
    <location>
        <begin position="281"/>
        <end position="302"/>
    </location>
</feature>
<name>A0A8J7KAY7_9GAMM</name>
<gene>
    <name evidence="7" type="ORF">IOQ59_15090</name>
</gene>
<feature type="transmembrane region" description="Helical" evidence="6">
    <location>
        <begin position="195"/>
        <end position="217"/>
    </location>
</feature>
<keyword evidence="8" id="KW-1185">Reference proteome</keyword>
<dbReference type="GO" id="GO:0005436">
    <property type="term" value="F:sodium:phosphate symporter activity"/>
    <property type="evidence" value="ECO:0007669"/>
    <property type="project" value="InterPro"/>
</dbReference>
<accession>A0A8J7KAY7</accession>
<proteinExistence type="predicted"/>
<evidence type="ECO:0000256" key="1">
    <source>
        <dbReference type="ARBA" id="ARBA00004651"/>
    </source>
</evidence>
<evidence type="ECO:0000256" key="6">
    <source>
        <dbReference type="SAM" id="Phobius"/>
    </source>
</evidence>
<keyword evidence="5 6" id="KW-0472">Membrane</keyword>
<feature type="transmembrane region" description="Helical" evidence="6">
    <location>
        <begin position="6"/>
        <end position="25"/>
    </location>
</feature>
<protein>
    <submittedName>
        <fullName evidence="7">Na/Pi cotransporter family protein</fullName>
    </submittedName>
</protein>